<gene>
    <name evidence="3" type="ORF">BDP81DRAFT_417992</name>
</gene>
<dbReference type="RefSeq" id="XP_060449680.1">
    <property type="nucleotide sequence ID" value="XM_060589669.1"/>
</dbReference>
<dbReference type="Gene3D" id="3.40.50.300">
    <property type="entry name" value="P-loop containing nucleotide triphosphate hydrolases"/>
    <property type="match status" value="1"/>
</dbReference>
<comment type="caution">
    <text evidence="3">The sequence shown here is derived from an EMBL/GenBank/DDBJ whole genome shotgun (WGS) entry which is preliminary data.</text>
</comment>
<dbReference type="SUPFAM" id="SSF52540">
    <property type="entry name" value="P-loop containing nucleoside triphosphate hydrolases"/>
    <property type="match status" value="1"/>
</dbReference>
<evidence type="ECO:0008006" key="5">
    <source>
        <dbReference type="Google" id="ProtNLM"/>
    </source>
</evidence>
<dbReference type="EMBL" id="JAHMHQ010000003">
    <property type="protein sequence ID" value="KAK1641073.1"/>
    <property type="molecule type" value="Genomic_DNA"/>
</dbReference>
<feature type="domain" description="NB-ARC" evidence="1">
    <location>
        <begin position="254"/>
        <end position="388"/>
    </location>
</feature>
<evidence type="ECO:0000313" key="3">
    <source>
        <dbReference type="EMBL" id="KAK1641073.1"/>
    </source>
</evidence>
<dbReference type="InterPro" id="IPR056681">
    <property type="entry name" value="DUF7779"/>
</dbReference>
<proteinExistence type="predicted"/>
<dbReference type="InterPro" id="IPR011990">
    <property type="entry name" value="TPR-like_helical_dom_sf"/>
</dbReference>
<reference evidence="3" key="1">
    <citation type="submission" date="2021-06" db="EMBL/GenBank/DDBJ databases">
        <title>Comparative genomics, transcriptomics and evolutionary studies reveal genomic signatures of adaptation to plant cell wall in hemibiotrophic fungi.</title>
        <authorList>
            <consortium name="DOE Joint Genome Institute"/>
            <person name="Baroncelli R."/>
            <person name="Diaz J.F."/>
            <person name="Benocci T."/>
            <person name="Peng M."/>
            <person name="Battaglia E."/>
            <person name="Haridas S."/>
            <person name="Andreopoulos W."/>
            <person name="Labutti K."/>
            <person name="Pangilinan J."/>
            <person name="Floch G.L."/>
            <person name="Makela M.R."/>
            <person name="Henrissat B."/>
            <person name="Grigoriev I.V."/>
            <person name="Crouch J.A."/>
            <person name="De Vries R.P."/>
            <person name="Sukno S.A."/>
            <person name="Thon M.R."/>
        </authorList>
    </citation>
    <scope>NUCLEOTIDE SEQUENCE</scope>
    <source>
        <strain evidence="3">CBS 102054</strain>
    </source>
</reference>
<dbReference type="PANTHER" id="PTHR35205:SF1">
    <property type="entry name" value="ZU5 DOMAIN-CONTAINING PROTEIN"/>
    <property type="match status" value="1"/>
</dbReference>
<dbReference type="Gene3D" id="1.25.40.10">
    <property type="entry name" value="Tetratricopeptide repeat domain"/>
    <property type="match status" value="1"/>
</dbReference>
<evidence type="ECO:0000259" key="1">
    <source>
        <dbReference type="Pfam" id="PF00931"/>
    </source>
</evidence>
<organism evidence="3 4">
    <name type="scientific">Colletotrichum phormii</name>
    <dbReference type="NCBI Taxonomy" id="359342"/>
    <lineage>
        <taxon>Eukaryota</taxon>
        <taxon>Fungi</taxon>
        <taxon>Dikarya</taxon>
        <taxon>Ascomycota</taxon>
        <taxon>Pezizomycotina</taxon>
        <taxon>Sordariomycetes</taxon>
        <taxon>Hypocreomycetidae</taxon>
        <taxon>Glomerellales</taxon>
        <taxon>Glomerellaceae</taxon>
        <taxon>Colletotrichum</taxon>
        <taxon>Colletotrichum acutatum species complex</taxon>
    </lineage>
</organism>
<dbReference type="Pfam" id="PF25000">
    <property type="entry name" value="DUF7779"/>
    <property type="match status" value="1"/>
</dbReference>
<dbReference type="PANTHER" id="PTHR35205">
    <property type="entry name" value="NB-ARC AND TPR DOMAIN PROTEIN"/>
    <property type="match status" value="1"/>
</dbReference>
<dbReference type="GO" id="GO:0043531">
    <property type="term" value="F:ADP binding"/>
    <property type="evidence" value="ECO:0007669"/>
    <property type="project" value="InterPro"/>
</dbReference>
<dbReference type="Pfam" id="PF00931">
    <property type="entry name" value="NB-ARC"/>
    <property type="match status" value="1"/>
</dbReference>
<accession>A0AAJ0A206</accession>
<protein>
    <recommendedName>
        <fullName evidence="5">NB-ARC domain-containing protein</fullName>
    </recommendedName>
</protein>
<evidence type="ECO:0000259" key="2">
    <source>
        <dbReference type="Pfam" id="PF25000"/>
    </source>
</evidence>
<dbReference type="InterPro" id="IPR027417">
    <property type="entry name" value="P-loop_NTPase"/>
</dbReference>
<dbReference type="AlphaFoldDB" id="A0AAJ0A206"/>
<feature type="domain" description="DUF7779" evidence="2">
    <location>
        <begin position="482"/>
        <end position="570"/>
    </location>
</feature>
<dbReference type="InterPro" id="IPR002182">
    <property type="entry name" value="NB-ARC"/>
</dbReference>
<evidence type="ECO:0000313" key="4">
    <source>
        <dbReference type="Proteomes" id="UP001243989"/>
    </source>
</evidence>
<dbReference type="SUPFAM" id="SSF48452">
    <property type="entry name" value="TPR-like"/>
    <property type="match status" value="1"/>
</dbReference>
<sequence length="964" mass="110701">MELSELEAHFERHWASTSTSGADRMEPNDRRTIRSFRNLDDVNENVLTELDDTPSDSAVQDLDMLQPRLMDLKGFSDFFSTRLGPKLDPKAFWGLIGLVLTIVLPHEEAMKRIAQMLSKLGYSCGDFQLHAHQISNLSTGEKEACFEIFVLMTRFLLDVVRFLREAGDIDNLSYGRGYAQESWVELTATYDRAQTDINERLNRIEKMAKFGKKQTAQLSFLSSSPRSFVDSAKLPCFVLPPASTNRFFNRDEVIEEIDSQFEEQKKEGLRSLALYGMGGVGKSHVALKYIEKKKAEKGLRAIFWIRAETLFSVQESFTDIALRLELNGAGKTLHDENRLLVKSWLQETECKWLLVYDNVEDFGLLRANWPSPGSQGLALITTRNHSLAFDPANGGLEVLPWDTANGTKFLLHLLAGHVSADLLASEAKSAYSLAERLSGHALAISNMSGLIHRRSWTISELLDKYGSSLNFKDGLEAVWEISFKNLKPDSATLLAAFSHCAPDSIPHSLFDLKEAVDLPDSLLWLLDVDRFDDAMEELLTLALVKRDRKSGTYSIHRLIQTHFLRYVTPENRQKSFIEASHLMENVFPKRPDGKIATMYNMWEQCQLWVQHVLQLKNRFRLEKRRDPGFYACTKTCAMWAQCGRFLLEQQTFPELEDLVEVGKLALATLPEQDPELYNLTSPKTHIAQMWARRGRYRLAIEVMVSARNMKLTAPQEDHQNSSWMANNISCFYSCLGEYETALEWQEISRVCWEQWAKSENVEFHWHPNQRYGQGRTLAYMKKYDEARGHIDESLEDMMTSKPVIWGTAGECQFSRARLAMFEGDFKLAELLFQKAQSIWLMGNSSRTSDFYAATIYRMGCCALLEGEVERAVKFLQDAMAITTLRKDVQVGEHVRSLYKLSEALYRMPGRELEADRLLKEAEELYWKRVEKPKAVSEEDHAEYEVPQMHPQEEDYDSLVYMLWR</sequence>
<name>A0AAJ0A206_9PEZI</name>
<dbReference type="GeneID" id="85474531"/>
<keyword evidence="4" id="KW-1185">Reference proteome</keyword>
<dbReference type="Proteomes" id="UP001243989">
    <property type="component" value="Unassembled WGS sequence"/>
</dbReference>